<organism evidence="4 5">
    <name type="scientific">Mycobacterium simiae</name>
    <name type="common">Mycobacterium habana</name>
    <dbReference type="NCBI Taxonomy" id="1784"/>
    <lineage>
        <taxon>Bacteria</taxon>
        <taxon>Bacillati</taxon>
        <taxon>Actinomycetota</taxon>
        <taxon>Actinomycetes</taxon>
        <taxon>Mycobacteriales</taxon>
        <taxon>Mycobacteriaceae</taxon>
        <taxon>Mycobacterium</taxon>
        <taxon>Mycobacterium simiae complex</taxon>
    </lineage>
</organism>
<dbReference type="InterPro" id="IPR000551">
    <property type="entry name" value="MerR-type_HTH_dom"/>
</dbReference>
<dbReference type="AlphaFoldDB" id="A0A5B1BNS6"/>
<dbReference type="PANTHER" id="PTHR30204">
    <property type="entry name" value="REDOX-CYCLING DRUG-SENSING TRANSCRIPTIONAL ACTIVATOR SOXR"/>
    <property type="match status" value="1"/>
</dbReference>
<dbReference type="Gene3D" id="1.10.1660.10">
    <property type="match status" value="1"/>
</dbReference>
<feature type="domain" description="HTH merR-type" evidence="3">
    <location>
        <begin position="11"/>
        <end position="79"/>
    </location>
</feature>
<dbReference type="PROSITE" id="PS50937">
    <property type="entry name" value="HTH_MERR_2"/>
    <property type="match status" value="1"/>
</dbReference>
<dbReference type="EMBL" id="VTZN01000090">
    <property type="protein sequence ID" value="KAA1249455.1"/>
    <property type="molecule type" value="Genomic_DNA"/>
</dbReference>
<evidence type="ECO:0000313" key="5">
    <source>
        <dbReference type="Proteomes" id="UP000324701"/>
    </source>
</evidence>
<dbReference type="Pfam" id="PF13411">
    <property type="entry name" value="MerR_1"/>
    <property type="match status" value="1"/>
</dbReference>
<gene>
    <name evidence="4" type="ORF">F0Q45_15130</name>
</gene>
<sequence length="157" mass="16938">MTGRARSARGVYGISVASELSGVPQQTLRLYERFGLLNPARTAGGTRRYSDDDLDRVKRISELVGRGVNLAGVAHILGLELDNAILQADLTRLQGDCTVLQADNTRLEADYARVETTSTQIAADNARLHAVNARLESDPPDLEAGQSHRDDGLSAPQ</sequence>
<evidence type="ECO:0000256" key="2">
    <source>
        <dbReference type="SAM" id="MobiDB-lite"/>
    </source>
</evidence>
<keyword evidence="1" id="KW-0238">DNA-binding</keyword>
<evidence type="ECO:0000313" key="4">
    <source>
        <dbReference type="EMBL" id="KAA1249455.1"/>
    </source>
</evidence>
<comment type="caution">
    <text evidence="4">The sequence shown here is derived from an EMBL/GenBank/DDBJ whole genome shotgun (WGS) entry which is preliminary data.</text>
</comment>
<dbReference type="OrthoDB" id="5345718at2"/>
<protein>
    <submittedName>
        <fullName evidence="4">MerR family transcriptional regulator</fullName>
    </submittedName>
</protein>
<dbReference type="SMART" id="SM00422">
    <property type="entry name" value="HTH_MERR"/>
    <property type="match status" value="1"/>
</dbReference>
<dbReference type="Gene3D" id="1.20.5.170">
    <property type="match status" value="1"/>
</dbReference>
<dbReference type="InterPro" id="IPR009061">
    <property type="entry name" value="DNA-bd_dom_put_sf"/>
</dbReference>
<accession>A0A5B1BNS6</accession>
<dbReference type="PANTHER" id="PTHR30204:SF58">
    <property type="entry name" value="HTH-TYPE TRANSCRIPTIONAL REGULATOR YFMP"/>
    <property type="match status" value="1"/>
</dbReference>
<dbReference type="Proteomes" id="UP000324701">
    <property type="component" value="Unassembled WGS sequence"/>
</dbReference>
<dbReference type="RefSeq" id="WP_149654711.1">
    <property type="nucleotide sequence ID" value="NZ_VTZN01000090.1"/>
</dbReference>
<keyword evidence="5" id="KW-1185">Reference proteome</keyword>
<feature type="compositionally biased region" description="Basic and acidic residues" evidence="2">
    <location>
        <begin position="146"/>
        <end position="157"/>
    </location>
</feature>
<evidence type="ECO:0000259" key="3">
    <source>
        <dbReference type="PROSITE" id="PS50937"/>
    </source>
</evidence>
<dbReference type="GO" id="GO:0003700">
    <property type="term" value="F:DNA-binding transcription factor activity"/>
    <property type="evidence" value="ECO:0007669"/>
    <property type="project" value="InterPro"/>
</dbReference>
<evidence type="ECO:0000256" key="1">
    <source>
        <dbReference type="ARBA" id="ARBA00023125"/>
    </source>
</evidence>
<reference evidence="4 5" key="1">
    <citation type="submission" date="2019-09" db="EMBL/GenBank/DDBJ databases">
        <title>Report of infection by Mycobacterium simiae a patient suffering from pulmonary tuberculosis.</title>
        <authorList>
            <person name="Mohanty P.S."/>
            <person name="Bansal A.K."/>
            <person name="Singh H."/>
            <person name="Sharma S."/>
            <person name="Patil S.A."/>
            <person name="Upadhaya P."/>
            <person name="Singh P.K."/>
            <person name="Kumar D."/>
            <person name="Kumar S."/>
            <person name="Singh R.K."/>
            <person name="Chaudhary B."/>
        </authorList>
    </citation>
    <scope>NUCLEOTIDE SEQUENCE [LARGE SCALE GENOMIC DNA]</scope>
    <source>
        <strain evidence="4 5">JAL-560-SIM</strain>
    </source>
</reference>
<name>A0A5B1BNS6_MYCSI</name>
<dbReference type="InterPro" id="IPR047057">
    <property type="entry name" value="MerR_fam"/>
</dbReference>
<dbReference type="GO" id="GO:0003677">
    <property type="term" value="F:DNA binding"/>
    <property type="evidence" value="ECO:0007669"/>
    <property type="project" value="UniProtKB-KW"/>
</dbReference>
<proteinExistence type="predicted"/>
<dbReference type="SUPFAM" id="SSF46955">
    <property type="entry name" value="Putative DNA-binding domain"/>
    <property type="match status" value="1"/>
</dbReference>
<feature type="region of interest" description="Disordered" evidence="2">
    <location>
        <begin position="136"/>
        <end position="157"/>
    </location>
</feature>